<protein>
    <submittedName>
        <fullName evidence="1">Uncharacterized protein</fullName>
    </submittedName>
</protein>
<evidence type="ECO:0000313" key="1">
    <source>
        <dbReference type="EMBL" id="SDY16494.1"/>
    </source>
</evidence>
<dbReference type="RefSeq" id="WP_091155232.1">
    <property type="nucleotide sequence ID" value="NZ_FNOT01000005.1"/>
</dbReference>
<dbReference type="EMBL" id="FNOT01000005">
    <property type="protein sequence ID" value="SDY16494.1"/>
    <property type="molecule type" value="Genomic_DNA"/>
</dbReference>
<dbReference type="OrthoDB" id="3214648at2"/>
<keyword evidence="2" id="KW-1185">Reference proteome</keyword>
<dbReference type="AlphaFoldDB" id="A0A1H3HNX8"/>
<dbReference type="Proteomes" id="UP000198921">
    <property type="component" value="Unassembled WGS sequence"/>
</dbReference>
<evidence type="ECO:0000313" key="2">
    <source>
        <dbReference type="Proteomes" id="UP000198921"/>
    </source>
</evidence>
<proteinExistence type="predicted"/>
<gene>
    <name evidence="1" type="ORF">SAMN05660209_02165</name>
</gene>
<sequence length="70" mass="7823">MSWYWRLEDPSEAELDPAAVGVEVPRADNQGDAESWLGENWRDLLERGVATVTLFDGEREVYGPMGLAPT</sequence>
<dbReference type="STRING" id="1137993.SAMN05660209_02165"/>
<name>A0A1H3HNX8_9ACTN</name>
<reference evidence="2" key="1">
    <citation type="submission" date="2016-10" db="EMBL/GenBank/DDBJ databases">
        <authorList>
            <person name="Varghese N."/>
            <person name="Submissions S."/>
        </authorList>
    </citation>
    <scope>NUCLEOTIDE SEQUENCE [LARGE SCALE GENOMIC DNA]</scope>
    <source>
        <strain evidence="2">DSM 45422</strain>
    </source>
</reference>
<accession>A0A1H3HNX8</accession>
<organism evidence="1 2">
    <name type="scientific">Geodermatophilus africanus</name>
    <dbReference type="NCBI Taxonomy" id="1137993"/>
    <lineage>
        <taxon>Bacteria</taxon>
        <taxon>Bacillati</taxon>
        <taxon>Actinomycetota</taxon>
        <taxon>Actinomycetes</taxon>
        <taxon>Geodermatophilales</taxon>
        <taxon>Geodermatophilaceae</taxon>
        <taxon>Geodermatophilus</taxon>
    </lineage>
</organism>